<keyword evidence="2" id="KW-0614">Plasmid</keyword>
<evidence type="ECO:0000313" key="3">
    <source>
        <dbReference type="Proteomes" id="UP000031561"/>
    </source>
</evidence>
<dbReference type="RefSeq" id="WP_166283502.1">
    <property type="nucleotide sequence ID" value="NZ_JTHE03000114.1"/>
</dbReference>
<dbReference type="AlphaFoldDB" id="A0ABD4T9C6"/>
<keyword evidence="1" id="KW-0233">DNA recombination</keyword>
<proteinExistence type="predicted"/>
<organism evidence="2 3">
    <name type="scientific">Lyngbya confervoides BDU141951</name>
    <dbReference type="NCBI Taxonomy" id="1574623"/>
    <lineage>
        <taxon>Bacteria</taxon>
        <taxon>Bacillati</taxon>
        <taxon>Cyanobacteriota</taxon>
        <taxon>Cyanophyceae</taxon>
        <taxon>Oscillatoriophycideae</taxon>
        <taxon>Oscillatoriales</taxon>
        <taxon>Microcoleaceae</taxon>
        <taxon>Lyngbya</taxon>
    </lineage>
</organism>
<reference evidence="2 3" key="1">
    <citation type="journal article" date="2015" name="Genome Announc.">
        <title>Draft Genome Sequence of Filamentous Marine Cyanobacterium Lyngbya confervoides Strain BDU141951.</title>
        <authorList>
            <person name="Chandrababunaidu M.M."/>
            <person name="Sen D."/>
            <person name="Tripathy S."/>
        </authorList>
    </citation>
    <scope>NUCLEOTIDE SEQUENCE [LARGE SCALE GENOMIC DNA]</scope>
    <source>
        <strain evidence="2 3">BDU141951</strain>
    </source>
</reference>
<dbReference type="Gene3D" id="1.10.443.10">
    <property type="entry name" value="Intergrase catalytic core"/>
    <property type="match status" value="1"/>
</dbReference>
<name>A0ABD4T9C6_9CYAN</name>
<evidence type="ECO:0008006" key="4">
    <source>
        <dbReference type="Google" id="ProtNLM"/>
    </source>
</evidence>
<gene>
    <name evidence="2" type="ORF">QQ91_0020085</name>
</gene>
<dbReference type="GO" id="GO:0006310">
    <property type="term" value="P:DNA recombination"/>
    <property type="evidence" value="ECO:0007669"/>
    <property type="project" value="UniProtKB-KW"/>
</dbReference>
<sequence>MSHSFPHRGRHTMATNLVLKGVDLMLARQITRHKPEKPFGRYSKRALEVEAERQFYEAFGGD</sequence>
<comment type="caution">
    <text evidence="2">The sequence shown here is derived from an EMBL/GenBank/DDBJ whole genome shotgun (WGS) entry which is preliminary data.</text>
</comment>
<evidence type="ECO:0000256" key="1">
    <source>
        <dbReference type="ARBA" id="ARBA00023172"/>
    </source>
</evidence>
<dbReference type="Proteomes" id="UP000031561">
    <property type="component" value="Unassembled WGS sequence"/>
</dbReference>
<accession>A0ABD4T9C6</accession>
<geneLocation type="plasmid" evidence="2">
    <name>unnamed7</name>
</geneLocation>
<dbReference type="EMBL" id="JTHE03000114">
    <property type="protein sequence ID" value="MCM1985124.1"/>
    <property type="molecule type" value="Genomic_DNA"/>
</dbReference>
<dbReference type="SUPFAM" id="SSF56349">
    <property type="entry name" value="DNA breaking-rejoining enzymes"/>
    <property type="match status" value="1"/>
</dbReference>
<dbReference type="InterPro" id="IPR013762">
    <property type="entry name" value="Integrase-like_cat_sf"/>
</dbReference>
<protein>
    <recommendedName>
        <fullName evidence="4">Integrase</fullName>
    </recommendedName>
</protein>
<evidence type="ECO:0000313" key="2">
    <source>
        <dbReference type="EMBL" id="MCM1985124.1"/>
    </source>
</evidence>
<dbReference type="InterPro" id="IPR011010">
    <property type="entry name" value="DNA_brk_join_enz"/>
</dbReference>
<keyword evidence="3" id="KW-1185">Reference proteome</keyword>